<dbReference type="EMBL" id="AP018930">
    <property type="protein sequence ID" value="BBG27116.1"/>
    <property type="molecule type" value="Genomic_DNA"/>
</dbReference>
<dbReference type="InterPro" id="IPR029903">
    <property type="entry name" value="RmlD-like-bd"/>
</dbReference>
<dbReference type="Gene3D" id="3.90.25.10">
    <property type="entry name" value="UDP-galactose 4-epimerase, domain 1"/>
    <property type="match status" value="1"/>
</dbReference>
<dbReference type="SUPFAM" id="SSF51735">
    <property type="entry name" value="NAD(P)-binding Rossmann-fold domains"/>
    <property type="match status" value="1"/>
</dbReference>
<dbReference type="PANTHER" id="PTHR43242">
    <property type="entry name" value="NAD(P)-BINDING ROSSMANN-FOLD SUPERFAMILY PROTEIN"/>
    <property type="match status" value="1"/>
</dbReference>
<dbReference type="PANTHER" id="PTHR43242:SF1">
    <property type="entry name" value="NAD(P)-BINDING ROSSMANN-FOLD SUPERFAMILY PROTEIN"/>
    <property type="match status" value="1"/>
</dbReference>
<dbReference type="AlphaFoldDB" id="A0A510DWJ8"/>
<accession>A0A510DWJ8</accession>
<proteinExistence type="predicted"/>
<gene>
    <name evidence="2" type="ORF">IC006_1669</name>
    <name evidence="3" type="ORF">IC007_1647</name>
</gene>
<reference evidence="5" key="1">
    <citation type="submission" date="2018-09" db="EMBL/GenBank/DDBJ databases">
        <title>Complete Genome Sequencing of Sulfolobus sp. JCM 16834.</title>
        <authorList>
            <person name="Kato S."/>
            <person name="Itoh T."/>
            <person name="Ohkuma M."/>
        </authorList>
    </citation>
    <scope>NUCLEOTIDE SEQUENCE [LARGE SCALE GENOMIC DNA]</scope>
    <source>
        <strain evidence="5">IC-007</strain>
    </source>
</reference>
<reference evidence="2 4" key="2">
    <citation type="journal article" date="2020" name="Int. J. Syst. Evol. Microbiol.">
        <title>Sulfuracidifex tepidarius gen. nov., sp. nov. and transfer of Sulfolobus metallicus Huber and Stetter 1992 to the genus Sulfuracidifex as Sulfuracidifex metallicus comb. nov.</title>
        <authorList>
            <person name="Itoh T."/>
            <person name="Miura T."/>
            <person name="Sakai H.D."/>
            <person name="Kato S."/>
            <person name="Ohkuma M."/>
            <person name="Takashina T."/>
        </authorList>
    </citation>
    <scope>NUCLEOTIDE SEQUENCE [LARGE SCALE GENOMIC DNA]</scope>
    <source>
        <strain evidence="2 4">IC-006</strain>
        <strain evidence="3">IC-007</strain>
    </source>
</reference>
<protein>
    <recommendedName>
        <fullName evidence="1">RmlD-like substrate binding domain-containing protein</fullName>
    </recommendedName>
</protein>
<feature type="domain" description="RmlD-like substrate binding" evidence="1">
    <location>
        <begin position="9"/>
        <end position="269"/>
    </location>
</feature>
<name>A0A510DWJ8_9CREN</name>
<dbReference type="STRING" id="1294262.GCA_001316085_00356"/>
<dbReference type="EMBL" id="AP018929">
    <property type="protein sequence ID" value="BBG24358.1"/>
    <property type="molecule type" value="Genomic_DNA"/>
</dbReference>
<dbReference type="CDD" id="cd05254">
    <property type="entry name" value="dTDP_HR_like_SDR_e"/>
    <property type="match status" value="1"/>
</dbReference>
<evidence type="ECO:0000259" key="1">
    <source>
        <dbReference type="Pfam" id="PF04321"/>
    </source>
</evidence>
<dbReference type="KEGG" id="step:IC006_1669"/>
<dbReference type="InterPro" id="IPR036291">
    <property type="entry name" value="NAD(P)-bd_dom_sf"/>
</dbReference>
<organism evidence="2 4">
    <name type="scientific">Sulfuracidifex tepidarius</name>
    <dbReference type="NCBI Taxonomy" id="1294262"/>
    <lineage>
        <taxon>Archaea</taxon>
        <taxon>Thermoproteota</taxon>
        <taxon>Thermoprotei</taxon>
        <taxon>Sulfolobales</taxon>
        <taxon>Sulfolobaceae</taxon>
        <taxon>Sulfuracidifex</taxon>
    </lineage>
</organism>
<evidence type="ECO:0000313" key="4">
    <source>
        <dbReference type="Proteomes" id="UP000322983"/>
    </source>
</evidence>
<dbReference type="Pfam" id="PF04321">
    <property type="entry name" value="RmlD_sub_bind"/>
    <property type="match status" value="1"/>
</dbReference>
<dbReference type="Proteomes" id="UP000325030">
    <property type="component" value="Chromosome"/>
</dbReference>
<evidence type="ECO:0000313" key="5">
    <source>
        <dbReference type="Proteomes" id="UP000325030"/>
    </source>
</evidence>
<dbReference type="Gene3D" id="3.40.50.720">
    <property type="entry name" value="NAD(P)-binding Rossmann-like Domain"/>
    <property type="match status" value="1"/>
</dbReference>
<dbReference type="Proteomes" id="UP000322983">
    <property type="component" value="Chromosome"/>
</dbReference>
<evidence type="ECO:0000313" key="3">
    <source>
        <dbReference type="EMBL" id="BBG27116.1"/>
    </source>
</evidence>
<keyword evidence="4" id="KW-1185">Reference proteome</keyword>
<evidence type="ECO:0000313" key="2">
    <source>
        <dbReference type="EMBL" id="BBG24358.1"/>
    </source>
</evidence>
<accession>A0A510E3R5</accession>
<sequence>MLVSLFAVKVIIIGASGQLGREIASLVPGSLLTYNSTPIPSGVKLDVSNELQVSDFILKNRPDVIINTSAITNVDKCEEDRELAYKVNAVSAKFITRSASVVGAYLVHISTDYVFDGEKGMYKEDDLPNPVNYYGLTKLLGETYVLSYDLSLVIRTSGVFGSKSNFPTFVMENLKRGNPVKVVRSIYSPIHAKMLAKAIVEILPQRRTGILNIAGERISREDLALMIARKLGAENLISVVPDSEMKWKARRPRDSSLDISRAKSIISFDFYDTEKNLMMGV</sequence>